<sequence length="51" mass="5675">MSSNSSESHRRKQTRPTKETTNPFSQWTSADFPPLSFNTTKSSTTAVGILE</sequence>
<dbReference type="Proteomes" id="UP000321570">
    <property type="component" value="Unassembled WGS sequence"/>
</dbReference>
<protein>
    <submittedName>
        <fullName evidence="2">Uncharacterized protein</fullName>
    </submittedName>
</protein>
<evidence type="ECO:0000313" key="2">
    <source>
        <dbReference type="EMBL" id="VUZ49630.1"/>
    </source>
</evidence>
<evidence type="ECO:0000313" key="3">
    <source>
        <dbReference type="Proteomes" id="UP000321570"/>
    </source>
</evidence>
<organism evidence="2 3">
    <name type="scientific">Hymenolepis diminuta</name>
    <name type="common">Rat tapeworm</name>
    <dbReference type="NCBI Taxonomy" id="6216"/>
    <lineage>
        <taxon>Eukaryota</taxon>
        <taxon>Metazoa</taxon>
        <taxon>Spiralia</taxon>
        <taxon>Lophotrochozoa</taxon>
        <taxon>Platyhelminthes</taxon>
        <taxon>Cestoda</taxon>
        <taxon>Eucestoda</taxon>
        <taxon>Cyclophyllidea</taxon>
        <taxon>Hymenolepididae</taxon>
        <taxon>Hymenolepis</taxon>
    </lineage>
</organism>
<gene>
    <name evidence="2" type="ORF">WMSIL1_LOCUS8760</name>
</gene>
<dbReference type="EMBL" id="CABIJS010000333">
    <property type="protein sequence ID" value="VUZ49630.1"/>
    <property type="molecule type" value="Genomic_DNA"/>
</dbReference>
<proteinExistence type="predicted"/>
<keyword evidence="3" id="KW-1185">Reference proteome</keyword>
<dbReference type="AlphaFoldDB" id="A0A564YR42"/>
<feature type="compositionally biased region" description="Polar residues" evidence="1">
    <location>
        <begin position="19"/>
        <end position="29"/>
    </location>
</feature>
<feature type="compositionally biased region" description="Polar residues" evidence="1">
    <location>
        <begin position="36"/>
        <end position="51"/>
    </location>
</feature>
<accession>A0A564YR42</accession>
<evidence type="ECO:0000256" key="1">
    <source>
        <dbReference type="SAM" id="MobiDB-lite"/>
    </source>
</evidence>
<feature type="region of interest" description="Disordered" evidence="1">
    <location>
        <begin position="1"/>
        <end position="51"/>
    </location>
</feature>
<reference evidence="2 3" key="1">
    <citation type="submission" date="2019-07" db="EMBL/GenBank/DDBJ databases">
        <authorList>
            <person name="Jastrzebski P J."/>
            <person name="Paukszto L."/>
            <person name="Jastrzebski P J."/>
        </authorList>
    </citation>
    <scope>NUCLEOTIDE SEQUENCE [LARGE SCALE GENOMIC DNA]</scope>
    <source>
        <strain evidence="2 3">WMS-il1</strain>
    </source>
</reference>
<name>A0A564YR42_HYMDI</name>